<evidence type="ECO:0000256" key="1">
    <source>
        <dbReference type="SAM" id="MobiDB-lite"/>
    </source>
</evidence>
<dbReference type="PANTHER" id="PTHR12482">
    <property type="entry name" value="LIPASE ROG1-RELATED-RELATED"/>
    <property type="match status" value="1"/>
</dbReference>
<dbReference type="InterPro" id="IPR044294">
    <property type="entry name" value="Lipase-like"/>
</dbReference>
<reference evidence="3 4" key="1">
    <citation type="submission" date="2024-01" db="EMBL/GenBank/DDBJ databases">
        <title>Genome assemblies of Stephania.</title>
        <authorList>
            <person name="Yang L."/>
        </authorList>
    </citation>
    <scope>NUCLEOTIDE SEQUENCE [LARGE SCALE GENOMIC DNA]</scope>
    <source>
        <strain evidence="3">JXDWG</strain>
        <tissue evidence="3">Leaf</tissue>
    </source>
</reference>
<gene>
    <name evidence="3" type="ORF">Scep_001293</name>
</gene>
<dbReference type="InterPro" id="IPR029058">
    <property type="entry name" value="AB_hydrolase_fold"/>
</dbReference>
<dbReference type="InterPro" id="IPR007751">
    <property type="entry name" value="DUF676_lipase-like"/>
</dbReference>
<feature type="compositionally biased region" description="Basic residues" evidence="1">
    <location>
        <begin position="42"/>
        <end position="53"/>
    </location>
</feature>
<accession>A0AAP0Q377</accession>
<evidence type="ECO:0000313" key="4">
    <source>
        <dbReference type="Proteomes" id="UP001419268"/>
    </source>
</evidence>
<dbReference type="Pfam" id="PF05057">
    <property type="entry name" value="DUF676"/>
    <property type="match status" value="1"/>
</dbReference>
<feature type="compositionally biased region" description="Basic and acidic residues" evidence="1">
    <location>
        <begin position="197"/>
        <end position="220"/>
    </location>
</feature>
<feature type="region of interest" description="Disordered" evidence="1">
    <location>
        <begin position="197"/>
        <end position="222"/>
    </location>
</feature>
<name>A0AAP0Q377_9MAGN</name>
<evidence type="ECO:0000313" key="3">
    <source>
        <dbReference type="EMBL" id="KAK9166102.1"/>
    </source>
</evidence>
<dbReference type="AlphaFoldDB" id="A0AAP0Q377"/>
<comment type="caution">
    <text evidence="3">The sequence shown here is derived from an EMBL/GenBank/DDBJ whole genome shotgun (WGS) entry which is preliminary data.</text>
</comment>
<dbReference type="SUPFAM" id="SSF53474">
    <property type="entry name" value="alpha/beta-Hydrolases"/>
    <property type="match status" value="1"/>
</dbReference>
<evidence type="ECO:0000259" key="2">
    <source>
        <dbReference type="Pfam" id="PF05057"/>
    </source>
</evidence>
<dbReference type="Proteomes" id="UP001419268">
    <property type="component" value="Unassembled WGS sequence"/>
</dbReference>
<dbReference type="Gene3D" id="3.40.50.1820">
    <property type="entry name" value="alpha/beta hydrolase"/>
    <property type="match status" value="1"/>
</dbReference>
<protein>
    <recommendedName>
        <fullName evidence="2">DUF676 domain-containing protein</fullName>
    </recommendedName>
</protein>
<proteinExistence type="predicted"/>
<organism evidence="3 4">
    <name type="scientific">Stephania cephalantha</name>
    <dbReference type="NCBI Taxonomy" id="152367"/>
    <lineage>
        <taxon>Eukaryota</taxon>
        <taxon>Viridiplantae</taxon>
        <taxon>Streptophyta</taxon>
        <taxon>Embryophyta</taxon>
        <taxon>Tracheophyta</taxon>
        <taxon>Spermatophyta</taxon>
        <taxon>Magnoliopsida</taxon>
        <taxon>Ranunculales</taxon>
        <taxon>Menispermaceae</taxon>
        <taxon>Menispermoideae</taxon>
        <taxon>Cissampelideae</taxon>
        <taxon>Stephania</taxon>
    </lineage>
</organism>
<sequence length="319" mass="35497">MESSEPQIGSAMVDDGSKQDVLSNSLTENGAVEKESSETKTTKKMKNKKKKSQRSFVPKIGCLRFSDDYPTGYGSDEGFTVEVDPASTKDHRVPTHLVVTVNGIVGSAGNWRFAAKKLLEKYPQDVIVHCSECNSSMLTLDGIDVMGERLAEEVKLVIKSRPELQKISFVSHSLGGLVARYAIAKLYGKSQLGESSEENRECRSEESGKTGITRPDEKSKGKLAGLEPQNFITFATPHLGSRGHKQIFEIVQAFCRPLFSVVFLLLKRQHATYRGCLVEQEDNLFLLTMTVESLLCLFRWLMTLEIFNSCLRYSPLDGV</sequence>
<feature type="region of interest" description="Disordered" evidence="1">
    <location>
        <begin position="1"/>
        <end position="53"/>
    </location>
</feature>
<dbReference type="PANTHER" id="PTHR12482:SF41">
    <property type="entry name" value="ALPHA_BETA-HYDROLASES SUPERFAMILY PROTEIN"/>
    <property type="match status" value="1"/>
</dbReference>
<feature type="domain" description="DUF676" evidence="2">
    <location>
        <begin position="94"/>
        <end position="256"/>
    </location>
</feature>
<dbReference type="EMBL" id="JBBNAG010000001">
    <property type="protein sequence ID" value="KAK9166102.1"/>
    <property type="molecule type" value="Genomic_DNA"/>
</dbReference>
<keyword evidence="4" id="KW-1185">Reference proteome</keyword>
<feature type="compositionally biased region" description="Basic and acidic residues" evidence="1">
    <location>
        <begin position="31"/>
        <end position="41"/>
    </location>
</feature>